<dbReference type="GO" id="GO:0004775">
    <property type="term" value="F:succinate-CoA ligase (ADP-forming) activity"/>
    <property type="evidence" value="ECO:0007669"/>
    <property type="project" value="UniProtKB-EC"/>
</dbReference>
<feature type="active site" description="Tele-phosphohistidine intermediate" evidence="3">
    <location>
        <position position="248"/>
    </location>
</feature>
<dbReference type="SMART" id="SM00881">
    <property type="entry name" value="CoA_binding"/>
    <property type="match status" value="1"/>
</dbReference>
<reference evidence="6" key="2">
    <citation type="submission" date="2012-02" db="EMBL/GenBank/DDBJ databases">
        <title>Complete genome sequence of Blastococcus saxobsidens strain DD2.</title>
        <authorList>
            <person name="Genoscope."/>
        </authorList>
    </citation>
    <scope>NUCLEOTIDE SEQUENCE [LARGE SCALE GENOMIC DNA]</scope>
    <source>
        <strain evidence="6">DD2</strain>
    </source>
</reference>
<dbReference type="GO" id="GO:0004776">
    <property type="term" value="F:succinate-CoA ligase (GDP-forming) activity"/>
    <property type="evidence" value="ECO:0007669"/>
    <property type="project" value="TreeGrafter"/>
</dbReference>
<name>H6RS85_BLASD</name>
<dbReference type="InterPro" id="IPR036291">
    <property type="entry name" value="NAD(P)-bd_dom_sf"/>
</dbReference>
<dbReference type="RefSeq" id="WP_014377158.1">
    <property type="nucleotide sequence ID" value="NC_016943.1"/>
</dbReference>
<evidence type="ECO:0000259" key="4">
    <source>
        <dbReference type="SMART" id="SM00881"/>
    </source>
</evidence>
<evidence type="ECO:0000313" key="5">
    <source>
        <dbReference type="EMBL" id="CCG04279.1"/>
    </source>
</evidence>
<evidence type="ECO:0000313" key="6">
    <source>
        <dbReference type="Proteomes" id="UP000007517"/>
    </source>
</evidence>
<dbReference type="InterPro" id="IPR017440">
    <property type="entry name" value="Cit_synth/succinyl-CoA_lig_AS"/>
</dbReference>
<dbReference type="KEGG" id="bsd:BLASA_3412"/>
<dbReference type="PANTHER" id="PTHR11117:SF2">
    <property type="entry name" value="SUCCINATE--COA LIGASE [ADP_GDP-FORMING] SUBUNIT ALPHA, MITOCHONDRIAL"/>
    <property type="match status" value="1"/>
</dbReference>
<organism evidence="5 6">
    <name type="scientific">Blastococcus saxobsidens (strain DD2)</name>
    <dbReference type="NCBI Taxonomy" id="1146883"/>
    <lineage>
        <taxon>Bacteria</taxon>
        <taxon>Bacillati</taxon>
        <taxon>Actinomycetota</taxon>
        <taxon>Actinomycetes</taxon>
        <taxon>Geodermatophilales</taxon>
        <taxon>Geodermatophilaceae</taxon>
        <taxon>Blastococcus</taxon>
    </lineage>
</organism>
<dbReference type="OrthoDB" id="9807196at2"/>
<sequence>MSILVSRASSVAIQGISGSTGRLFAERMIASGTPLTCGVAPGRGGLEVAGVPVYGSMAEAVAECGVTVSLMIVPPVAALGAFTEAAEAGVRTAVSYTENVPVHDAVRMLAVGRARGTQLLGPNSAGVVSPGKANVSDLLDENVRHGRIGVVSKSGTLTYEVLDLMRIAGLGASTVVCLGGDPVVGMDHVTVLDHFLRDDATEAVLLIGEIGGTAEIAATARWAELGRPKPLTAYVAGQSAPPGRRMGHAGAIVGTPAESGAVKSRVLASLGARVATVVTDVPELLVAAGDAA</sequence>
<dbReference type="PIRSF" id="PIRSF001553">
    <property type="entry name" value="SucCS_alpha"/>
    <property type="match status" value="1"/>
</dbReference>
<keyword evidence="2" id="KW-0547">Nucleotide-binding</keyword>
<dbReference type="STRING" id="1146883.BLASA_3412"/>
<dbReference type="SUPFAM" id="SSF51735">
    <property type="entry name" value="NAD(P)-binding Rossmann-fold domains"/>
    <property type="match status" value="1"/>
</dbReference>
<dbReference type="EC" id="6.2.1.5" evidence="5"/>
<dbReference type="eggNOG" id="COG0074">
    <property type="taxonomic scope" value="Bacteria"/>
</dbReference>
<keyword evidence="1 5" id="KW-0436">Ligase</keyword>
<accession>H6RS85</accession>
<keyword evidence="6" id="KW-1185">Reference proteome</keyword>
<reference evidence="5 6" key="1">
    <citation type="journal article" date="2012" name="J. Bacteriol.">
        <title>Genome Sequence of Blastococcus saxobsidens DD2, a Stone-Inhabiting Bacterium.</title>
        <authorList>
            <person name="Chouaia B."/>
            <person name="Crotti E."/>
            <person name="Brusetti L."/>
            <person name="Daffonchio D."/>
            <person name="Essoussi I."/>
            <person name="Nouioui I."/>
            <person name="Sbissi I."/>
            <person name="Ghodhbane-Gtari F."/>
            <person name="Gtari M."/>
            <person name="Vacherie B."/>
            <person name="Barbe V."/>
            <person name="Medigue C."/>
            <person name="Gury J."/>
            <person name="Pujic P."/>
            <person name="Normand P."/>
        </authorList>
    </citation>
    <scope>NUCLEOTIDE SEQUENCE [LARGE SCALE GENOMIC DNA]</scope>
    <source>
        <strain evidence="5 6">DD2</strain>
    </source>
</reference>
<dbReference type="GO" id="GO:0000166">
    <property type="term" value="F:nucleotide binding"/>
    <property type="evidence" value="ECO:0007669"/>
    <property type="project" value="UniProtKB-KW"/>
</dbReference>
<dbReference type="HOGENOM" id="CLU_052104_0_0_11"/>
<evidence type="ECO:0000256" key="1">
    <source>
        <dbReference type="ARBA" id="ARBA00022598"/>
    </source>
</evidence>
<dbReference type="Pfam" id="PF00549">
    <property type="entry name" value="Ligase_CoA"/>
    <property type="match status" value="1"/>
</dbReference>
<dbReference type="SUPFAM" id="SSF52210">
    <property type="entry name" value="Succinyl-CoA synthetase domains"/>
    <property type="match status" value="1"/>
</dbReference>
<dbReference type="PROSITE" id="PS00399">
    <property type="entry name" value="SUCCINYL_COA_LIG_2"/>
    <property type="match status" value="1"/>
</dbReference>
<dbReference type="InterPro" id="IPR003781">
    <property type="entry name" value="CoA-bd"/>
</dbReference>
<feature type="domain" description="CoA-binding" evidence="4">
    <location>
        <begin position="4"/>
        <end position="100"/>
    </location>
</feature>
<dbReference type="EMBL" id="FO117623">
    <property type="protein sequence ID" value="CCG04279.1"/>
    <property type="molecule type" value="Genomic_DNA"/>
</dbReference>
<dbReference type="Proteomes" id="UP000007517">
    <property type="component" value="Chromosome"/>
</dbReference>
<dbReference type="PRINTS" id="PR01798">
    <property type="entry name" value="SCOASYNTHASE"/>
</dbReference>
<evidence type="ECO:0000256" key="2">
    <source>
        <dbReference type="ARBA" id="ARBA00022741"/>
    </source>
</evidence>
<dbReference type="InterPro" id="IPR005810">
    <property type="entry name" value="CoA_lig_alpha"/>
</dbReference>
<dbReference type="AlphaFoldDB" id="H6RS85"/>
<dbReference type="InterPro" id="IPR005811">
    <property type="entry name" value="SUCC_ACL_C"/>
</dbReference>
<evidence type="ECO:0000256" key="3">
    <source>
        <dbReference type="PIRSR" id="PIRSR001553-1"/>
    </source>
</evidence>
<dbReference type="Pfam" id="PF02629">
    <property type="entry name" value="CoA_binding"/>
    <property type="match status" value="1"/>
</dbReference>
<dbReference type="InterPro" id="IPR016102">
    <property type="entry name" value="Succinyl-CoA_synth-like"/>
</dbReference>
<dbReference type="Gene3D" id="3.40.50.720">
    <property type="entry name" value="NAD(P)-binding Rossmann-like Domain"/>
    <property type="match status" value="1"/>
</dbReference>
<dbReference type="PANTHER" id="PTHR11117">
    <property type="entry name" value="SUCCINYL-COA LIGASE SUBUNIT ALPHA"/>
    <property type="match status" value="1"/>
</dbReference>
<proteinExistence type="predicted"/>
<dbReference type="GO" id="GO:0009361">
    <property type="term" value="C:succinate-CoA ligase complex (ADP-forming)"/>
    <property type="evidence" value="ECO:0007669"/>
    <property type="project" value="TreeGrafter"/>
</dbReference>
<gene>
    <name evidence="5" type="primary">sucD2</name>
    <name evidence="5" type="ordered locus">BLASA_3412</name>
</gene>
<dbReference type="Gene3D" id="3.40.50.261">
    <property type="entry name" value="Succinyl-CoA synthetase domains"/>
    <property type="match status" value="1"/>
</dbReference>
<protein>
    <submittedName>
        <fullName evidence="5">Succinyl-CoA ligase [ADP-forming] subunit alpha 2</fullName>
        <ecNumber evidence="5">6.2.1.5</ecNumber>
    </submittedName>
</protein>
<dbReference type="GO" id="GO:0006099">
    <property type="term" value="P:tricarboxylic acid cycle"/>
    <property type="evidence" value="ECO:0007669"/>
    <property type="project" value="TreeGrafter"/>
</dbReference>